<organism evidence="2 3">
    <name type="scientific">Blastochloris viridis</name>
    <name type="common">Rhodopseudomonas viridis</name>
    <dbReference type="NCBI Taxonomy" id="1079"/>
    <lineage>
        <taxon>Bacteria</taxon>
        <taxon>Pseudomonadati</taxon>
        <taxon>Pseudomonadota</taxon>
        <taxon>Alphaproteobacteria</taxon>
        <taxon>Hyphomicrobiales</taxon>
        <taxon>Blastochloridaceae</taxon>
        <taxon>Blastochloris</taxon>
    </lineage>
</organism>
<dbReference type="EMBL" id="VAFM01000001">
    <property type="protein sequence ID" value="TKW61731.1"/>
    <property type="molecule type" value="Genomic_DNA"/>
</dbReference>
<proteinExistence type="predicted"/>
<sequence length="101" mass="11477">MAPKNYFRKSPSLSARFLKSINRGGKPPHIEEEDIMPRPRKIQKPEMAGHERVAAIARLLALGVVRLASREQVAKQRYRTGLHSPSKHSLEQLKKLKTKGK</sequence>
<dbReference type="Proteomes" id="UP000320948">
    <property type="component" value="Unassembled WGS sequence"/>
</dbReference>
<evidence type="ECO:0000313" key="3">
    <source>
        <dbReference type="Proteomes" id="UP000320948"/>
    </source>
</evidence>
<evidence type="ECO:0000256" key="1">
    <source>
        <dbReference type="SAM" id="MobiDB-lite"/>
    </source>
</evidence>
<comment type="caution">
    <text evidence="2">The sequence shown here is derived from an EMBL/GenBank/DDBJ whole genome shotgun (WGS) entry which is preliminary data.</text>
</comment>
<dbReference type="AlphaFoldDB" id="A0A6N4R9N9"/>
<evidence type="ECO:0000313" key="2">
    <source>
        <dbReference type="EMBL" id="TKW61731.1"/>
    </source>
</evidence>
<protein>
    <submittedName>
        <fullName evidence="2">Uncharacterized protein</fullName>
    </submittedName>
</protein>
<reference evidence="2 3" key="1">
    <citation type="journal article" date="2017" name="Nat. Commun.">
        <title>In situ click chemistry generation of cyclooxygenase-2 inhibitors.</title>
        <authorList>
            <person name="Bhardwaj A."/>
            <person name="Kaur J."/>
            <person name="Wuest M."/>
            <person name="Wuest F."/>
        </authorList>
    </citation>
    <scope>NUCLEOTIDE SEQUENCE [LARGE SCALE GENOMIC DNA]</scope>
    <source>
        <strain evidence="2">S2_018_000_R2_106</strain>
    </source>
</reference>
<feature type="region of interest" description="Disordered" evidence="1">
    <location>
        <begin position="78"/>
        <end position="101"/>
    </location>
</feature>
<accession>A0A6N4R9N9</accession>
<name>A0A6N4R9N9_BLAVI</name>
<gene>
    <name evidence="2" type="ORF">DI628_03650</name>
</gene>